<name>A0A813KJU2_POLGL</name>
<accession>A0A813KJU2</accession>
<dbReference type="AlphaFoldDB" id="A0A813KJU2"/>
<proteinExistence type="predicted"/>
<evidence type="ECO:0000313" key="3">
    <source>
        <dbReference type="Proteomes" id="UP000626109"/>
    </source>
</evidence>
<comment type="caution">
    <text evidence="2">The sequence shown here is derived from an EMBL/GenBank/DDBJ whole genome shotgun (WGS) entry which is preliminary data.</text>
</comment>
<organism evidence="2 3">
    <name type="scientific">Polarella glacialis</name>
    <name type="common">Dinoflagellate</name>
    <dbReference type="NCBI Taxonomy" id="89957"/>
    <lineage>
        <taxon>Eukaryota</taxon>
        <taxon>Sar</taxon>
        <taxon>Alveolata</taxon>
        <taxon>Dinophyceae</taxon>
        <taxon>Suessiales</taxon>
        <taxon>Suessiaceae</taxon>
        <taxon>Polarella</taxon>
    </lineage>
</organism>
<dbReference type="EMBL" id="CAJNNW010029959">
    <property type="protein sequence ID" value="CAE8701980.1"/>
    <property type="molecule type" value="Genomic_DNA"/>
</dbReference>
<evidence type="ECO:0000313" key="2">
    <source>
        <dbReference type="EMBL" id="CAE8701980.1"/>
    </source>
</evidence>
<dbReference type="Proteomes" id="UP000626109">
    <property type="component" value="Unassembled WGS sequence"/>
</dbReference>
<evidence type="ECO:0000256" key="1">
    <source>
        <dbReference type="SAM" id="MobiDB-lite"/>
    </source>
</evidence>
<protein>
    <submittedName>
        <fullName evidence="2">Uncharacterized protein</fullName>
    </submittedName>
</protein>
<reference evidence="2" key="1">
    <citation type="submission" date="2021-02" db="EMBL/GenBank/DDBJ databases">
        <authorList>
            <person name="Dougan E. K."/>
            <person name="Rhodes N."/>
            <person name="Thang M."/>
            <person name="Chan C."/>
        </authorList>
    </citation>
    <scope>NUCLEOTIDE SEQUENCE</scope>
</reference>
<feature type="region of interest" description="Disordered" evidence="1">
    <location>
        <begin position="1"/>
        <end position="60"/>
    </location>
</feature>
<feature type="compositionally biased region" description="Low complexity" evidence="1">
    <location>
        <begin position="36"/>
        <end position="57"/>
    </location>
</feature>
<gene>
    <name evidence="2" type="ORF">PGLA2088_LOCUS32249</name>
</gene>
<sequence>MAVSDSEVAELLFRPERVDSSDEDERAQARRPPQRPSSSASAQQRPRASRPRPTSAPCRGELQVMDLQVMTAEAVSLFRAGRQQDALDIAVAFSDLAQSQAPHLH</sequence>